<dbReference type="AlphaFoldDB" id="A0A1M6WXH0"/>
<dbReference type="Proteomes" id="UP000184275">
    <property type="component" value="Unassembled WGS sequence"/>
</dbReference>
<accession>A0A1M6WXH0</accession>
<dbReference type="RefSeq" id="WP_073305430.1">
    <property type="nucleotide sequence ID" value="NZ_FRAW01000027.1"/>
</dbReference>
<gene>
    <name evidence="2" type="ORF">SAMN05720469_12742</name>
</gene>
<sequence>MKRFFLTLLFISSVCFAQDAASSSSARKSSSSAADSQIRCPEIEYHGMQTTKYIPNKPYIINWDRNTIDLDGIVDSVGLDTFFVDEKIPILLADSSKIAAKIAKLKQVSISSTDNAMKNVFDSNYVYIPLTFSTNKGDTISVHNYSASVFLDCSSQFTVPYVFFMGKFSNNPTSDVTSIKHFYYNRKNISMKKHNRDASGKFLNRKTSKTIRY</sequence>
<reference evidence="3" key="1">
    <citation type="submission" date="2016-11" db="EMBL/GenBank/DDBJ databases">
        <authorList>
            <person name="Varghese N."/>
            <person name="Submissions S."/>
        </authorList>
    </citation>
    <scope>NUCLEOTIDE SEQUENCE [LARGE SCALE GENOMIC DNA]</scope>
    <source>
        <strain evidence="3">UWOS</strain>
    </source>
</reference>
<protein>
    <submittedName>
        <fullName evidence="2">Uncharacterized protein</fullName>
    </submittedName>
</protein>
<evidence type="ECO:0000313" key="2">
    <source>
        <dbReference type="EMBL" id="SHK98383.1"/>
    </source>
</evidence>
<keyword evidence="3" id="KW-1185">Reference proteome</keyword>
<evidence type="ECO:0000256" key="1">
    <source>
        <dbReference type="SAM" id="SignalP"/>
    </source>
</evidence>
<proteinExistence type="predicted"/>
<name>A0A1M6WXH0_9BACT</name>
<feature type="chain" id="PRO_5009922209" evidence="1">
    <location>
        <begin position="18"/>
        <end position="213"/>
    </location>
</feature>
<organism evidence="2 3">
    <name type="scientific">Fibrobacter intestinalis</name>
    <dbReference type="NCBI Taxonomy" id="28122"/>
    <lineage>
        <taxon>Bacteria</taxon>
        <taxon>Pseudomonadati</taxon>
        <taxon>Fibrobacterota</taxon>
        <taxon>Fibrobacteria</taxon>
        <taxon>Fibrobacterales</taxon>
        <taxon>Fibrobacteraceae</taxon>
        <taxon>Fibrobacter</taxon>
    </lineage>
</organism>
<keyword evidence="1" id="KW-0732">Signal</keyword>
<feature type="signal peptide" evidence="1">
    <location>
        <begin position="1"/>
        <end position="17"/>
    </location>
</feature>
<evidence type="ECO:0000313" key="3">
    <source>
        <dbReference type="Proteomes" id="UP000184275"/>
    </source>
</evidence>
<dbReference type="EMBL" id="FRAW01000027">
    <property type="protein sequence ID" value="SHK98383.1"/>
    <property type="molecule type" value="Genomic_DNA"/>
</dbReference>